<dbReference type="PANTHER" id="PTHR33371:SF4">
    <property type="entry name" value="INTERMEMBRANE PHOSPHOLIPID TRANSPORT SYSTEM BINDING PROTEIN MLAD"/>
    <property type="match status" value="1"/>
</dbReference>
<feature type="signal peptide" evidence="1">
    <location>
        <begin position="1"/>
        <end position="27"/>
    </location>
</feature>
<dbReference type="Pfam" id="PF02470">
    <property type="entry name" value="MlaD"/>
    <property type="match status" value="1"/>
</dbReference>
<dbReference type="PROSITE" id="PS51257">
    <property type="entry name" value="PROKAR_LIPOPROTEIN"/>
    <property type="match status" value="1"/>
</dbReference>
<dbReference type="AlphaFoldDB" id="A0A652YL00"/>
<dbReference type="InterPro" id="IPR003399">
    <property type="entry name" value="Mce/MlaD"/>
</dbReference>
<reference evidence="3" key="1">
    <citation type="submission" date="2019-07" db="EMBL/GenBank/DDBJ databases">
        <title>Genomic Encyclopedia of Type Strains, Phase IV (KMG-IV): sequencing the most valuable type-strain genomes for metagenomic binning, comparative biology and taxonomic classification.</title>
        <authorList>
            <person name="Goeker M."/>
        </authorList>
    </citation>
    <scope>NUCLEOTIDE SEQUENCE</scope>
    <source>
        <strain evidence="3">DSM 44596</strain>
    </source>
</reference>
<dbReference type="InterPro" id="IPR005693">
    <property type="entry name" value="Mce"/>
</dbReference>
<organism evidence="3">
    <name type="scientific">Nocardia globerula</name>
    <dbReference type="NCBI Taxonomy" id="1818"/>
    <lineage>
        <taxon>Bacteria</taxon>
        <taxon>Bacillati</taxon>
        <taxon>Actinomycetota</taxon>
        <taxon>Actinomycetes</taxon>
        <taxon>Mycobacteriales</taxon>
        <taxon>Nocardiaceae</taxon>
        <taxon>Nocardia</taxon>
    </lineage>
</organism>
<keyword evidence="1" id="KW-0732">Signal</keyword>
<evidence type="ECO:0000259" key="2">
    <source>
        <dbReference type="Pfam" id="PF02470"/>
    </source>
</evidence>
<feature type="chain" id="PRO_5024983811" evidence="1">
    <location>
        <begin position="28"/>
        <end position="368"/>
    </location>
</feature>
<dbReference type="NCBIfam" id="TIGR00996">
    <property type="entry name" value="Mtu_fam_mce"/>
    <property type="match status" value="1"/>
</dbReference>
<name>A0A652YL00_NOCGL</name>
<protein>
    <submittedName>
        <fullName evidence="3">Virulence factor Mce-like protein</fullName>
    </submittedName>
</protein>
<sequence length="368" mass="38054">MRSLISIAKVALVVVLATAGCSGIRSATSMDNTITVTAQFDSGAGLYEGNSVSVLGVPIGSVTSIVPRGTVVEVTMSLDSGVKIPETAQAVTVSTSVLTDRHVEITPPYRDGPVMTDGDIIPMDRTKTPVEFDRLIAMADKMAIELQGDGEGSGPVADLLGIGSAMVDGNGQAIKSSLSQLASALQLGSDGGAQTQNAITTVVDNLAVLTSVAANNDQDIREFGSALAQVSDLLGEADLGSGDTGTKLNEILVEADKLLAANQGTLQSTVTNANTVVTALADYRRELSEFLTVTPLLMDNAYNAIDQENGGARVHAQLEKVFLDGQLVKEICNVLGLRQLGCSTGTLEDFGPDFGISGMLEGLAGLPR</sequence>
<proteinExistence type="predicted"/>
<dbReference type="InterPro" id="IPR052336">
    <property type="entry name" value="MlaD_Phospholipid_Transporter"/>
</dbReference>
<evidence type="ECO:0000313" key="3">
    <source>
        <dbReference type="EMBL" id="TYQ02294.1"/>
    </source>
</evidence>
<dbReference type="PANTHER" id="PTHR33371">
    <property type="entry name" value="INTERMEMBRANE PHOSPHOLIPID TRANSPORT SYSTEM BINDING PROTEIN MLAD-RELATED"/>
    <property type="match status" value="1"/>
</dbReference>
<feature type="domain" description="Mce/MlaD" evidence="2">
    <location>
        <begin position="33"/>
        <end position="108"/>
    </location>
</feature>
<dbReference type="EMBL" id="VNIQ01000006">
    <property type="protein sequence ID" value="TYQ02294.1"/>
    <property type="molecule type" value="Genomic_DNA"/>
</dbReference>
<comment type="caution">
    <text evidence="3">The sequence shown here is derived from an EMBL/GenBank/DDBJ whole genome shotgun (WGS) entry which is preliminary data.</text>
</comment>
<evidence type="ECO:0000256" key="1">
    <source>
        <dbReference type="SAM" id="SignalP"/>
    </source>
</evidence>
<gene>
    <name evidence="3" type="ORF">FNL38_106113</name>
</gene>
<dbReference type="GO" id="GO:0005576">
    <property type="term" value="C:extracellular region"/>
    <property type="evidence" value="ECO:0007669"/>
    <property type="project" value="TreeGrafter"/>
</dbReference>
<accession>A0A652YL00</accession>